<evidence type="ECO:0000313" key="3">
    <source>
        <dbReference type="EMBL" id="KAK8754715.1"/>
    </source>
</evidence>
<evidence type="ECO:0000313" key="4">
    <source>
        <dbReference type="Proteomes" id="UP001321473"/>
    </source>
</evidence>
<feature type="compositionally biased region" description="Basic residues" evidence="1">
    <location>
        <begin position="43"/>
        <end position="61"/>
    </location>
</feature>
<organism evidence="3 4">
    <name type="scientific">Amblyomma americanum</name>
    <name type="common">Lone star tick</name>
    <dbReference type="NCBI Taxonomy" id="6943"/>
    <lineage>
        <taxon>Eukaryota</taxon>
        <taxon>Metazoa</taxon>
        <taxon>Ecdysozoa</taxon>
        <taxon>Arthropoda</taxon>
        <taxon>Chelicerata</taxon>
        <taxon>Arachnida</taxon>
        <taxon>Acari</taxon>
        <taxon>Parasitiformes</taxon>
        <taxon>Ixodida</taxon>
        <taxon>Ixodoidea</taxon>
        <taxon>Ixodidae</taxon>
        <taxon>Amblyomminae</taxon>
        <taxon>Amblyomma</taxon>
    </lineage>
</organism>
<dbReference type="Gene3D" id="1.10.1380.10">
    <property type="entry name" value="Neutral endopeptidase , domain2"/>
    <property type="match status" value="1"/>
</dbReference>
<feature type="compositionally biased region" description="Polar residues" evidence="1">
    <location>
        <begin position="62"/>
        <end position="71"/>
    </location>
</feature>
<proteinExistence type="predicted"/>
<feature type="region of interest" description="Disordered" evidence="1">
    <location>
        <begin position="1"/>
        <end position="143"/>
    </location>
</feature>
<dbReference type="AlphaFoldDB" id="A0AAQ4CWX5"/>
<evidence type="ECO:0000256" key="2">
    <source>
        <dbReference type="SAM" id="Phobius"/>
    </source>
</evidence>
<protein>
    <submittedName>
        <fullName evidence="3">Uncharacterized protein</fullName>
    </submittedName>
</protein>
<dbReference type="EMBL" id="JARKHS020036873">
    <property type="protein sequence ID" value="KAK8754715.1"/>
    <property type="molecule type" value="Genomic_DNA"/>
</dbReference>
<dbReference type="Gene3D" id="3.40.390.10">
    <property type="entry name" value="Collagenase (Catalytic Domain)"/>
    <property type="match status" value="1"/>
</dbReference>
<evidence type="ECO:0000256" key="1">
    <source>
        <dbReference type="SAM" id="MobiDB-lite"/>
    </source>
</evidence>
<accession>A0AAQ4CWX5</accession>
<feature type="transmembrane region" description="Helical" evidence="2">
    <location>
        <begin position="264"/>
        <end position="287"/>
    </location>
</feature>
<reference evidence="3 4" key="1">
    <citation type="journal article" date="2023" name="Arcadia Sci">
        <title>De novo assembly of a long-read Amblyomma americanum tick genome.</title>
        <authorList>
            <person name="Chou S."/>
            <person name="Poskanzer K.E."/>
            <person name="Rollins M."/>
            <person name="Thuy-Boun P.S."/>
        </authorList>
    </citation>
    <scope>NUCLEOTIDE SEQUENCE [LARGE SCALE GENOMIC DNA]</scope>
    <source>
        <strain evidence="3">F_SG_1</strain>
        <tissue evidence="3">Salivary glands</tissue>
    </source>
</reference>
<comment type="caution">
    <text evidence="3">The sequence shown here is derived from an EMBL/GenBank/DDBJ whole genome shotgun (WGS) entry which is preliminary data.</text>
</comment>
<dbReference type="InterPro" id="IPR042089">
    <property type="entry name" value="Peptidase_M13_dom_2"/>
</dbReference>
<dbReference type="PANTHER" id="PTHR11733">
    <property type="entry name" value="ZINC METALLOPROTEASE FAMILY M13 NEPRILYSIN-RELATED"/>
    <property type="match status" value="1"/>
</dbReference>
<gene>
    <name evidence="3" type="ORF">V5799_002584</name>
</gene>
<dbReference type="GO" id="GO:0004222">
    <property type="term" value="F:metalloendopeptidase activity"/>
    <property type="evidence" value="ECO:0007669"/>
    <property type="project" value="InterPro"/>
</dbReference>
<keyword evidence="4" id="KW-1185">Reference proteome</keyword>
<dbReference type="InterPro" id="IPR024079">
    <property type="entry name" value="MetalloPept_cat_dom_sf"/>
</dbReference>
<dbReference type="SUPFAM" id="SSF55486">
    <property type="entry name" value="Metalloproteases ('zincins'), catalytic domain"/>
    <property type="match status" value="1"/>
</dbReference>
<sequence>MEDSSEARPNAAESKEQQTVPKGSRQAQGRSGPAVAEPTRQKQVTRRKKNRSKHQRRKRTPSVRTATTADSSCFLKPTEKAKSQPRKGEKQARSVTDVVGDNEHADPTTSGSQVPATVLGGLQTGLDESRCPPSVTPPQVAPVLSPPSTSFYVVGGALKDSDKEPSGAFLSPGQPLVPWLPATAASNRCLTEIMAFTHSNETWNFAGTDNLRLFVISLHPTPNTADTADPLPLTPYCHLWFAVGVATFREISALTETLLHYKDLTFWLAILAIAGGFAGIVVLLFFAGGKVRYGPRLGECASESCKRASRDLDLLIDPGVDPCRDFYGHVCSRWVQKTARSGGSPVSFLRYGTRELTRRINNTLSGTNETKPASLALYKVAMFYQSCERFVGNTGTASMSEALLPFRQYSNELLNVESFADVVRYIVQLSLARGVHTVLDIRLKRFPDGVFLRLLRGHTLSRKMDAKPALSLKNYLEQLMDDGVSGMLGRHINVSAILEIERSLRDYMIRESREQRQSISILEVLNADMRLDEWLDAINVHLPLQYKLNSQSVLSAESVDLIQQLLSFFKDLVDFGVDYIYVQILLDAFRFDYLRRVSSNDSEQVVSSCLRATQLVMRNTRDIIASHLFPEQSGDGAVDPIFSEVLESVSVPSTFSWMRTLMKVTAEKTLQNIFLHQFSVYSQTPFDEADLTTASKTSSFPGFFLQMKKRQQLSLLEDPPAPQAIEIDDAFLLSSDVFYDDHSNSIVVPASVRQEPILYAEDVPPEYVMGSLGILIARALLRAVVPTNASSLWSSEERLALSHFNECMDGLERTAFNVSIDRHDSRDPREVYVWTQSARSAFNALKAAYEPSRTAVNYGIHWVSAQKTFFRRFCLLSCNVRSQQQRLASRALCMLPLINMEEFSKTFDCPYHPAAYSSDQCEGGLVNNTAFMQKTVALLNTIRDPHASWLSLLRWKDQLPLRRKPS</sequence>
<keyword evidence="2" id="KW-0472">Membrane</keyword>
<feature type="compositionally biased region" description="Polar residues" evidence="1">
    <location>
        <begin position="17"/>
        <end position="29"/>
    </location>
</feature>
<keyword evidence="2" id="KW-1133">Transmembrane helix</keyword>
<keyword evidence="2" id="KW-0812">Transmembrane</keyword>
<feature type="compositionally biased region" description="Basic and acidic residues" evidence="1">
    <location>
        <begin position="77"/>
        <end position="92"/>
    </location>
</feature>
<dbReference type="PROSITE" id="PS51885">
    <property type="entry name" value="NEPRILYSIN"/>
    <property type="match status" value="1"/>
</dbReference>
<dbReference type="PANTHER" id="PTHR11733:SF241">
    <property type="entry name" value="GH26575P-RELATED"/>
    <property type="match status" value="1"/>
</dbReference>
<dbReference type="GO" id="GO:0005886">
    <property type="term" value="C:plasma membrane"/>
    <property type="evidence" value="ECO:0007669"/>
    <property type="project" value="TreeGrafter"/>
</dbReference>
<dbReference type="Proteomes" id="UP001321473">
    <property type="component" value="Unassembled WGS sequence"/>
</dbReference>
<name>A0AAQ4CWX5_AMBAM</name>
<dbReference type="InterPro" id="IPR000718">
    <property type="entry name" value="Peptidase_M13"/>
</dbReference>
<dbReference type="GO" id="GO:0016485">
    <property type="term" value="P:protein processing"/>
    <property type="evidence" value="ECO:0007669"/>
    <property type="project" value="TreeGrafter"/>
</dbReference>